<keyword evidence="6" id="KW-0687">Ribonucleoprotein</keyword>
<keyword evidence="3 4" id="KW-0067">ATP-binding</keyword>
<evidence type="ECO:0000256" key="1">
    <source>
        <dbReference type="ARBA" id="ARBA00022723"/>
    </source>
</evidence>
<keyword evidence="6" id="KW-0436">Ligase</keyword>
<evidence type="ECO:0000259" key="5">
    <source>
        <dbReference type="PROSITE" id="PS50975"/>
    </source>
</evidence>
<dbReference type="GO" id="GO:0046872">
    <property type="term" value="F:metal ion binding"/>
    <property type="evidence" value="ECO:0007669"/>
    <property type="project" value="UniProtKB-KW"/>
</dbReference>
<evidence type="ECO:0000256" key="2">
    <source>
        <dbReference type="ARBA" id="ARBA00022741"/>
    </source>
</evidence>
<dbReference type="GO" id="GO:0005524">
    <property type="term" value="F:ATP binding"/>
    <property type="evidence" value="ECO:0007669"/>
    <property type="project" value="UniProtKB-UniRule"/>
</dbReference>
<dbReference type="GO" id="GO:0016879">
    <property type="term" value="F:ligase activity, forming carbon-nitrogen bonds"/>
    <property type="evidence" value="ECO:0007669"/>
    <property type="project" value="TreeGrafter"/>
</dbReference>
<proteinExistence type="predicted"/>
<dbReference type="RefSeq" id="WP_079423400.1">
    <property type="nucleotide sequence ID" value="NZ_MZGV01000015.1"/>
</dbReference>
<dbReference type="PANTHER" id="PTHR21621:SF0">
    <property type="entry name" value="BETA-CITRYLGLUTAMATE SYNTHASE B-RELATED"/>
    <property type="match status" value="1"/>
</dbReference>
<keyword evidence="2 4" id="KW-0547">Nucleotide-binding</keyword>
<dbReference type="Pfam" id="PF08443">
    <property type="entry name" value="RimK"/>
    <property type="match status" value="1"/>
</dbReference>
<keyword evidence="7" id="KW-1185">Reference proteome</keyword>
<dbReference type="InterPro" id="IPR013815">
    <property type="entry name" value="ATP_grasp_subdomain_1"/>
</dbReference>
<dbReference type="PANTHER" id="PTHR21621">
    <property type="entry name" value="RIBOSOMAL PROTEIN S6 MODIFICATION PROTEIN"/>
    <property type="match status" value="1"/>
</dbReference>
<keyword evidence="6" id="KW-0689">Ribosomal protein</keyword>
<dbReference type="AlphaFoldDB" id="A0A1V4IR62"/>
<evidence type="ECO:0000313" key="7">
    <source>
        <dbReference type="Proteomes" id="UP000190080"/>
    </source>
</evidence>
<organism evidence="6 7">
    <name type="scientific">Clostridium oryzae</name>
    <dbReference type="NCBI Taxonomy" id="1450648"/>
    <lineage>
        <taxon>Bacteria</taxon>
        <taxon>Bacillati</taxon>
        <taxon>Bacillota</taxon>
        <taxon>Clostridia</taxon>
        <taxon>Eubacteriales</taxon>
        <taxon>Clostridiaceae</taxon>
        <taxon>Clostridium</taxon>
    </lineage>
</organism>
<dbReference type="SUPFAM" id="SSF56059">
    <property type="entry name" value="Glutathione synthetase ATP-binding domain-like"/>
    <property type="match status" value="1"/>
</dbReference>
<evidence type="ECO:0000256" key="4">
    <source>
        <dbReference type="PROSITE-ProRule" id="PRU00409"/>
    </source>
</evidence>
<dbReference type="Gene3D" id="3.30.1490.20">
    <property type="entry name" value="ATP-grasp fold, A domain"/>
    <property type="match status" value="1"/>
</dbReference>
<dbReference type="EC" id="6.3.2.-" evidence="6"/>
<comment type="caution">
    <text evidence="6">The sequence shown here is derived from an EMBL/GenBank/DDBJ whole genome shotgun (WGS) entry which is preliminary data.</text>
</comment>
<dbReference type="PROSITE" id="PS50975">
    <property type="entry name" value="ATP_GRASP"/>
    <property type="match status" value="1"/>
</dbReference>
<keyword evidence="1" id="KW-0479">Metal-binding</keyword>
<gene>
    <name evidence="6" type="primary">rimK</name>
    <name evidence="6" type="ORF">CLORY_17720</name>
</gene>
<evidence type="ECO:0000256" key="3">
    <source>
        <dbReference type="ARBA" id="ARBA00022840"/>
    </source>
</evidence>
<sequence length="299" mass="33755">MKKYTAWIVYNGNLNIDKFTSQVQHFKDVAEKEGIEAEMVKNNELLTAVKNGEAVIEGKYKNAHPDFVIFWDKDIALARHLEKTGMRLYNNSKAIEICDDKGLTYEVLSNNHIKMPDTIIAPKVYIKVEDFSTYDYIISFLGFPMIIKECFGSFGAQVYMINNRTELINKIQELGNKPYVFQKFINSSYGKDIRLNVVGGQVVAAMLRTSEDDFRANISAGGRMQHYDPTEAEKALAIKCCELTGSAFAGVDLLFGPNGEPIVCEINSNAHMKNIYDCTGVDVAEHILKYIINDMEVEK</sequence>
<name>A0A1V4IR62_9CLOT</name>
<evidence type="ECO:0000313" key="6">
    <source>
        <dbReference type="EMBL" id="OPJ62403.1"/>
    </source>
</evidence>
<dbReference type="GO" id="GO:0005737">
    <property type="term" value="C:cytoplasm"/>
    <property type="evidence" value="ECO:0007669"/>
    <property type="project" value="TreeGrafter"/>
</dbReference>
<dbReference type="STRING" id="1450648.CLORY_17720"/>
<accession>A0A1V4IR62</accession>
<dbReference type="GO" id="GO:0005840">
    <property type="term" value="C:ribosome"/>
    <property type="evidence" value="ECO:0007669"/>
    <property type="project" value="UniProtKB-KW"/>
</dbReference>
<dbReference type="OrthoDB" id="9786585at2"/>
<reference evidence="6 7" key="1">
    <citation type="submission" date="2017-03" db="EMBL/GenBank/DDBJ databases">
        <title>Genome sequence of Clostridium oryzae DSM 28571.</title>
        <authorList>
            <person name="Poehlein A."/>
            <person name="Daniel R."/>
        </authorList>
    </citation>
    <scope>NUCLEOTIDE SEQUENCE [LARGE SCALE GENOMIC DNA]</scope>
    <source>
        <strain evidence="6 7">DSM 28571</strain>
    </source>
</reference>
<dbReference type="InterPro" id="IPR004666">
    <property type="entry name" value="Rp_bS6_RimK/Lys_biosynth_LsyX"/>
</dbReference>
<dbReference type="Proteomes" id="UP000190080">
    <property type="component" value="Unassembled WGS sequence"/>
</dbReference>
<dbReference type="InterPro" id="IPR013651">
    <property type="entry name" value="ATP-grasp_RimK-type"/>
</dbReference>
<dbReference type="Gene3D" id="3.30.470.20">
    <property type="entry name" value="ATP-grasp fold, B domain"/>
    <property type="match status" value="1"/>
</dbReference>
<protein>
    <submittedName>
        <fullName evidence="6">Ribosomal protein S6--L-glutamate ligase</fullName>
        <ecNumber evidence="6">6.3.2.-</ecNumber>
    </submittedName>
</protein>
<dbReference type="InterPro" id="IPR011761">
    <property type="entry name" value="ATP-grasp"/>
</dbReference>
<dbReference type="NCBIfam" id="TIGR00768">
    <property type="entry name" value="rimK_fam"/>
    <property type="match status" value="1"/>
</dbReference>
<dbReference type="EMBL" id="MZGV01000015">
    <property type="protein sequence ID" value="OPJ62403.1"/>
    <property type="molecule type" value="Genomic_DNA"/>
</dbReference>
<dbReference type="Gene3D" id="3.40.50.20">
    <property type="match status" value="1"/>
</dbReference>
<feature type="domain" description="ATP-grasp" evidence="5">
    <location>
        <begin position="105"/>
        <end position="292"/>
    </location>
</feature>